<dbReference type="AlphaFoldDB" id="A0A518BMI0"/>
<keyword evidence="3" id="KW-1185">Reference proteome</keyword>
<name>A0A518BMI0_9BACT</name>
<accession>A0A518BMI0</accession>
<feature type="region of interest" description="Disordered" evidence="1">
    <location>
        <begin position="1"/>
        <end position="22"/>
    </location>
</feature>
<gene>
    <name evidence="2" type="ORF">Pla133_32840</name>
</gene>
<proteinExistence type="predicted"/>
<dbReference type="KEGG" id="pbap:Pla133_32840"/>
<dbReference type="Proteomes" id="UP000316921">
    <property type="component" value="Chromosome"/>
</dbReference>
<dbReference type="InterPro" id="IPR036411">
    <property type="entry name" value="TorD-like_sf"/>
</dbReference>
<organism evidence="2 3">
    <name type="scientific">Engelhardtia mirabilis</name>
    <dbReference type="NCBI Taxonomy" id="2528011"/>
    <lineage>
        <taxon>Bacteria</taxon>
        <taxon>Pseudomonadati</taxon>
        <taxon>Planctomycetota</taxon>
        <taxon>Planctomycetia</taxon>
        <taxon>Planctomycetia incertae sedis</taxon>
        <taxon>Engelhardtia</taxon>
    </lineage>
</organism>
<sequence length="199" mass="20971">MTGSPSADAAPGHEAPADPERAPLRAVADLLGQLLLREVDSAQLERLREPPLAAALGEWGIELPPPTEQASWIEARGADYHDLFLRPETGPLVQSLWTQGRYEGDATVRVRKLAEVAGMEFQRSAARGAAVDHLGSLLLLWSATDGHAQAVADEIAAAHLEWGLAGMARIESTGGFYGAVAAAAADLVRAILAASPLTR</sequence>
<dbReference type="SUPFAM" id="SSF89155">
    <property type="entry name" value="TorD-like"/>
    <property type="match status" value="1"/>
</dbReference>
<evidence type="ECO:0008006" key="4">
    <source>
        <dbReference type="Google" id="ProtNLM"/>
    </source>
</evidence>
<reference evidence="2 3" key="1">
    <citation type="submission" date="2019-02" db="EMBL/GenBank/DDBJ databases">
        <title>Deep-cultivation of Planctomycetes and their phenomic and genomic characterization uncovers novel biology.</title>
        <authorList>
            <person name="Wiegand S."/>
            <person name="Jogler M."/>
            <person name="Boedeker C."/>
            <person name="Pinto D."/>
            <person name="Vollmers J."/>
            <person name="Rivas-Marin E."/>
            <person name="Kohn T."/>
            <person name="Peeters S.H."/>
            <person name="Heuer A."/>
            <person name="Rast P."/>
            <person name="Oberbeckmann S."/>
            <person name="Bunk B."/>
            <person name="Jeske O."/>
            <person name="Meyerdierks A."/>
            <person name="Storesund J.E."/>
            <person name="Kallscheuer N."/>
            <person name="Luecker S."/>
            <person name="Lage O.M."/>
            <person name="Pohl T."/>
            <person name="Merkel B.J."/>
            <person name="Hornburger P."/>
            <person name="Mueller R.-W."/>
            <person name="Bruemmer F."/>
            <person name="Labrenz M."/>
            <person name="Spormann A.M."/>
            <person name="Op den Camp H."/>
            <person name="Overmann J."/>
            <person name="Amann R."/>
            <person name="Jetten M.S.M."/>
            <person name="Mascher T."/>
            <person name="Medema M.H."/>
            <person name="Devos D.P."/>
            <person name="Kaster A.-K."/>
            <person name="Ovreas L."/>
            <person name="Rohde M."/>
            <person name="Galperin M.Y."/>
            <person name="Jogler C."/>
        </authorList>
    </citation>
    <scope>NUCLEOTIDE SEQUENCE [LARGE SCALE GENOMIC DNA]</scope>
    <source>
        <strain evidence="2 3">Pla133</strain>
    </source>
</reference>
<evidence type="ECO:0000313" key="2">
    <source>
        <dbReference type="EMBL" id="QDU68190.1"/>
    </source>
</evidence>
<evidence type="ECO:0000313" key="3">
    <source>
        <dbReference type="Proteomes" id="UP000316921"/>
    </source>
</evidence>
<evidence type="ECO:0000256" key="1">
    <source>
        <dbReference type="SAM" id="MobiDB-lite"/>
    </source>
</evidence>
<dbReference type="Gene3D" id="1.10.3480.10">
    <property type="entry name" value="TorD-like"/>
    <property type="match status" value="1"/>
</dbReference>
<protein>
    <recommendedName>
        <fullName evidence="4">Chaperone protein TorD</fullName>
    </recommendedName>
</protein>
<dbReference type="EMBL" id="CP036287">
    <property type="protein sequence ID" value="QDU68190.1"/>
    <property type="molecule type" value="Genomic_DNA"/>
</dbReference>